<proteinExistence type="predicted"/>
<sequence>MVNAQEWLDQIYPIENRKEITYLDISSKNLEDQLELTDFINLNYFDCSNNGLTSLNLKDCQRLEVIHCYCNRIRLLNLPKLNQLREFDASYNQLIDIDLSAFNPENLLILKLHTNNFNSQDIDCFSSFTKLEYLLFCNDVRERIEKNDYNRFYGSLKSLQNMNNLKYLDIRATDVEKGLEYLPTETKEFKYTSDWLRPEAKATNIFHEFLKDLSSIINPNNPYNFLELKQEITRLKYQELAPQVRNQKTGFEKLMVNLKEKAGEGSFAHIIDLLLTTHQQKEQATELSQKDKLSGKIEAYQEILVGGNLTKEELQIFLDQQTELSQLEEHLNSLAIKD</sequence>
<keyword evidence="2" id="KW-1185">Reference proteome</keyword>
<protein>
    <submittedName>
        <fullName evidence="1">7456_t:CDS:1</fullName>
    </submittedName>
</protein>
<dbReference type="Proteomes" id="UP000789405">
    <property type="component" value="Unassembled WGS sequence"/>
</dbReference>
<dbReference type="SUPFAM" id="SSF52058">
    <property type="entry name" value="L domain-like"/>
    <property type="match status" value="1"/>
</dbReference>
<organism evidence="1 2">
    <name type="scientific">Dentiscutata erythropus</name>
    <dbReference type="NCBI Taxonomy" id="1348616"/>
    <lineage>
        <taxon>Eukaryota</taxon>
        <taxon>Fungi</taxon>
        <taxon>Fungi incertae sedis</taxon>
        <taxon>Mucoromycota</taxon>
        <taxon>Glomeromycotina</taxon>
        <taxon>Glomeromycetes</taxon>
        <taxon>Diversisporales</taxon>
        <taxon>Gigasporaceae</taxon>
        <taxon>Dentiscutata</taxon>
    </lineage>
</organism>
<dbReference type="EMBL" id="CAJVPY010000651">
    <property type="protein sequence ID" value="CAG8485480.1"/>
    <property type="molecule type" value="Genomic_DNA"/>
</dbReference>
<gene>
    <name evidence="1" type="ORF">DERYTH_LOCUS2143</name>
</gene>
<name>A0A9N8Z9Q8_9GLOM</name>
<dbReference type="Gene3D" id="3.80.10.10">
    <property type="entry name" value="Ribonuclease Inhibitor"/>
    <property type="match status" value="1"/>
</dbReference>
<evidence type="ECO:0000313" key="1">
    <source>
        <dbReference type="EMBL" id="CAG8485480.1"/>
    </source>
</evidence>
<evidence type="ECO:0000313" key="2">
    <source>
        <dbReference type="Proteomes" id="UP000789405"/>
    </source>
</evidence>
<dbReference type="InterPro" id="IPR032675">
    <property type="entry name" value="LRR_dom_sf"/>
</dbReference>
<reference evidence="1" key="1">
    <citation type="submission" date="2021-06" db="EMBL/GenBank/DDBJ databases">
        <authorList>
            <person name="Kallberg Y."/>
            <person name="Tangrot J."/>
            <person name="Rosling A."/>
        </authorList>
    </citation>
    <scope>NUCLEOTIDE SEQUENCE</scope>
    <source>
        <strain evidence="1">MA453B</strain>
    </source>
</reference>
<comment type="caution">
    <text evidence="1">The sequence shown here is derived from an EMBL/GenBank/DDBJ whole genome shotgun (WGS) entry which is preliminary data.</text>
</comment>
<dbReference type="AlphaFoldDB" id="A0A9N8Z9Q8"/>
<dbReference type="OrthoDB" id="2404189at2759"/>
<accession>A0A9N8Z9Q8</accession>